<dbReference type="InterPro" id="IPR005119">
    <property type="entry name" value="LysR_subst-bd"/>
</dbReference>
<keyword evidence="2" id="KW-0805">Transcription regulation</keyword>
<name>A0ABY6ZLR5_9BACL</name>
<proteinExistence type="inferred from homology"/>
<reference evidence="6" key="1">
    <citation type="submission" date="2022-08" db="EMBL/GenBank/DDBJ databases">
        <title>Alicyclobacillus fastidiosus DSM 17978, complete genome.</title>
        <authorList>
            <person name="Wang Q."/>
            <person name="Cai R."/>
            <person name="Wang Z."/>
        </authorList>
    </citation>
    <scope>NUCLEOTIDE SEQUENCE</scope>
    <source>
        <strain evidence="6">DSM 17978</strain>
    </source>
</reference>
<dbReference type="PANTHER" id="PTHR30126">
    <property type="entry name" value="HTH-TYPE TRANSCRIPTIONAL REGULATOR"/>
    <property type="match status" value="1"/>
</dbReference>
<evidence type="ECO:0000256" key="3">
    <source>
        <dbReference type="ARBA" id="ARBA00023125"/>
    </source>
</evidence>
<dbReference type="InterPro" id="IPR000847">
    <property type="entry name" value="LysR_HTH_N"/>
</dbReference>
<dbReference type="CDD" id="cd05466">
    <property type="entry name" value="PBP2_LTTR_substrate"/>
    <property type="match status" value="1"/>
</dbReference>
<evidence type="ECO:0000256" key="1">
    <source>
        <dbReference type="ARBA" id="ARBA00009437"/>
    </source>
</evidence>
<evidence type="ECO:0000313" key="7">
    <source>
        <dbReference type="Proteomes" id="UP001164761"/>
    </source>
</evidence>
<dbReference type="PANTHER" id="PTHR30126:SF100">
    <property type="entry name" value="LYSR-FAMILY TRANSCRIPTIONAL REGULATOR"/>
    <property type="match status" value="1"/>
</dbReference>
<sequence>MISIDETDWMVWRAMELKQLQTFKILTEELNFTRTAARTNYAQSSVTAQIQALEEEFGVKLFERLGKRVRLTDAGERLVRFTDDILRMTEEAHVAVRGDTEPSGTLTISAVESLCTYRLSPVLAAFRSRHPNVQIILRTGICATMRREVLSGEVLGVHVGGTGR</sequence>
<dbReference type="Gene3D" id="3.40.190.10">
    <property type="entry name" value="Periplasmic binding protein-like II"/>
    <property type="match status" value="1"/>
</dbReference>
<dbReference type="RefSeq" id="WP_268007764.1">
    <property type="nucleotide sequence ID" value="NZ_BSUT01000001.1"/>
</dbReference>
<protein>
    <submittedName>
        <fullName evidence="6">LysR family transcriptional regulator</fullName>
    </submittedName>
</protein>
<dbReference type="Gene3D" id="1.10.10.10">
    <property type="entry name" value="Winged helix-like DNA-binding domain superfamily/Winged helix DNA-binding domain"/>
    <property type="match status" value="1"/>
</dbReference>
<dbReference type="SUPFAM" id="SSF53850">
    <property type="entry name" value="Periplasmic binding protein-like II"/>
    <property type="match status" value="1"/>
</dbReference>
<dbReference type="InterPro" id="IPR036388">
    <property type="entry name" value="WH-like_DNA-bd_sf"/>
</dbReference>
<feature type="domain" description="HTH lysR-type" evidence="5">
    <location>
        <begin position="15"/>
        <end position="72"/>
    </location>
</feature>
<evidence type="ECO:0000259" key="5">
    <source>
        <dbReference type="PROSITE" id="PS50931"/>
    </source>
</evidence>
<gene>
    <name evidence="6" type="ORF">NZD89_10990</name>
</gene>
<dbReference type="Pfam" id="PF03466">
    <property type="entry name" value="LysR_substrate"/>
    <property type="match status" value="1"/>
</dbReference>
<dbReference type="SUPFAM" id="SSF46785">
    <property type="entry name" value="Winged helix' DNA-binding domain"/>
    <property type="match status" value="1"/>
</dbReference>
<dbReference type="InterPro" id="IPR036390">
    <property type="entry name" value="WH_DNA-bd_sf"/>
</dbReference>
<keyword evidence="3" id="KW-0238">DNA-binding</keyword>
<organism evidence="6 7">
    <name type="scientific">Alicyclobacillus fastidiosus</name>
    <dbReference type="NCBI Taxonomy" id="392011"/>
    <lineage>
        <taxon>Bacteria</taxon>
        <taxon>Bacillati</taxon>
        <taxon>Bacillota</taxon>
        <taxon>Bacilli</taxon>
        <taxon>Bacillales</taxon>
        <taxon>Alicyclobacillaceae</taxon>
        <taxon>Alicyclobacillus</taxon>
    </lineage>
</organism>
<evidence type="ECO:0000256" key="4">
    <source>
        <dbReference type="ARBA" id="ARBA00023163"/>
    </source>
</evidence>
<keyword evidence="4" id="KW-0804">Transcription</keyword>
<accession>A0ABY6ZLR5</accession>
<dbReference type="Pfam" id="PF00126">
    <property type="entry name" value="HTH_1"/>
    <property type="match status" value="1"/>
</dbReference>
<dbReference type="Proteomes" id="UP001164761">
    <property type="component" value="Chromosome"/>
</dbReference>
<keyword evidence="7" id="KW-1185">Reference proteome</keyword>
<evidence type="ECO:0000313" key="6">
    <source>
        <dbReference type="EMBL" id="WAH43858.1"/>
    </source>
</evidence>
<dbReference type="EMBL" id="CP104067">
    <property type="protein sequence ID" value="WAH43858.1"/>
    <property type="molecule type" value="Genomic_DNA"/>
</dbReference>
<evidence type="ECO:0000256" key="2">
    <source>
        <dbReference type="ARBA" id="ARBA00023015"/>
    </source>
</evidence>
<dbReference type="PROSITE" id="PS50931">
    <property type="entry name" value="HTH_LYSR"/>
    <property type="match status" value="1"/>
</dbReference>
<comment type="similarity">
    <text evidence="1">Belongs to the LysR transcriptional regulatory family.</text>
</comment>
<dbReference type="PRINTS" id="PR00039">
    <property type="entry name" value="HTHLYSR"/>
</dbReference>